<protein>
    <submittedName>
        <fullName evidence="2">Uncharacterized protein</fullName>
    </submittedName>
</protein>
<dbReference type="AlphaFoldDB" id="A0A087ABW7"/>
<dbReference type="Proteomes" id="UP000028995">
    <property type="component" value="Unassembled WGS sequence"/>
</dbReference>
<sequence length="48" mass="5019">MHKRTPSIMDVRESAGRTYDGAAALPDAKATGRAAAPRGGEKKSMLSC</sequence>
<proteinExistence type="predicted"/>
<accession>A0A087ABW7</accession>
<evidence type="ECO:0000313" key="3">
    <source>
        <dbReference type="Proteomes" id="UP000028995"/>
    </source>
</evidence>
<comment type="caution">
    <text evidence="2">The sequence shown here is derived from an EMBL/GenBank/DDBJ whole genome shotgun (WGS) entry which is preliminary data.</text>
</comment>
<feature type="compositionally biased region" description="Basic and acidic residues" evidence="1">
    <location>
        <begin position="39"/>
        <end position="48"/>
    </location>
</feature>
<name>A0A087ABW7_9BIFI</name>
<organism evidence="2 3">
    <name type="scientific">Bifidobacterium choerinum</name>
    <dbReference type="NCBI Taxonomy" id="35760"/>
    <lineage>
        <taxon>Bacteria</taxon>
        <taxon>Bacillati</taxon>
        <taxon>Actinomycetota</taxon>
        <taxon>Actinomycetes</taxon>
        <taxon>Bifidobacteriales</taxon>
        <taxon>Bifidobacteriaceae</taxon>
        <taxon>Bifidobacterium</taxon>
    </lineage>
</organism>
<reference evidence="2 3" key="1">
    <citation type="submission" date="2014-03" db="EMBL/GenBank/DDBJ databases">
        <title>Genomics of Bifidobacteria.</title>
        <authorList>
            <person name="Ventura M."/>
            <person name="Milani C."/>
            <person name="Lugli G.A."/>
        </authorList>
    </citation>
    <scope>NUCLEOTIDE SEQUENCE [LARGE SCALE GENOMIC DNA]</scope>
    <source>
        <strain evidence="2 3">LMG 10510</strain>
    </source>
</reference>
<dbReference type="EMBL" id="JGYU01000011">
    <property type="protein sequence ID" value="KFI56267.1"/>
    <property type="molecule type" value="Genomic_DNA"/>
</dbReference>
<keyword evidence="3" id="KW-1185">Reference proteome</keyword>
<evidence type="ECO:0000313" key="2">
    <source>
        <dbReference type="EMBL" id="KFI56267.1"/>
    </source>
</evidence>
<feature type="region of interest" description="Disordered" evidence="1">
    <location>
        <begin position="22"/>
        <end position="48"/>
    </location>
</feature>
<evidence type="ECO:0000256" key="1">
    <source>
        <dbReference type="SAM" id="MobiDB-lite"/>
    </source>
</evidence>
<gene>
    <name evidence="2" type="ORF">BCHO_1399</name>
</gene>